<keyword evidence="3" id="KW-0520">NAD</keyword>
<keyword evidence="12" id="KW-1185">Reference proteome</keyword>
<name>Q9KBB8_HALH5</name>
<evidence type="ECO:0000313" key="11">
    <source>
        <dbReference type="EMBL" id="BAB05729.1"/>
    </source>
</evidence>
<dbReference type="InterPro" id="IPR016161">
    <property type="entry name" value="Ald_DH/histidinol_DH"/>
</dbReference>
<dbReference type="SUPFAM" id="SSF53720">
    <property type="entry name" value="ALDH-like"/>
    <property type="match status" value="1"/>
</dbReference>
<dbReference type="eggNOG" id="COG1012">
    <property type="taxonomic scope" value="Bacteria"/>
</dbReference>
<evidence type="ECO:0000256" key="8">
    <source>
        <dbReference type="PROSITE-ProRule" id="PRU10007"/>
    </source>
</evidence>
<dbReference type="HOGENOM" id="CLU_005391_1_0_9"/>
<dbReference type="InterPro" id="IPR016163">
    <property type="entry name" value="Ald_DH_C"/>
</dbReference>
<dbReference type="Gene3D" id="3.40.309.10">
    <property type="entry name" value="Aldehyde Dehydrogenase, Chain A, domain 2"/>
    <property type="match status" value="1"/>
</dbReference>
<dbReference type="Proteomes" id="UP000001258">
    <property type="component" value="Chromosome"/>
</dbReference>
<feature type="active site" evidence="8">
    <location>
        <position position="251"/>
    </location>
</feature>
<evidence type="ECO:0000256" key="9">
    <source>
        <dbReference type="RuleBase" id="RU003345"/>
    </source>
</evidence>
<dbReference type="EC" id="1.2.1.97" evidence="6"/>
<evidence type="ECO:0000313" key="12">
    <source>
        <dbReference type="Proteomes" id="UP000001258"/>
    </source>
</evidence>
<proteinExistence type="inferred from homology"/>
<evidence type="ECO:0000256" key="4">
    <source>
        <dbReference type="ARBA" id="ARBA00050326"/>
    </source>
</evidence>
<evidence type="ECO:0000256" key="7">
    <source>
        <dbReference type="ARBA" id="ARBA00067277"/>
    </source>
</evidence>
<dbReference type="Pfam" id="PF00171">
    <property type="entry name" value="Aldedh"/>
    <property type="match status" value="1"/>
</dbReference>
<feature type="domain" description="Aldehyde dehydrogenase" evidence="10">
    <location>
        <begin position="14"/>
        <end position="472"/>
    </location>
</feature>
<dbReference type="InterPro" id="IPR016162">
    <property type="entry name" value="Ald_DH_N"/>
</dbReference>
<evidence type="ECO:0000256" key="2">
    <source>
        <dbReference type="ARBA" id="ARBA00023002"/>
    </source>
</evidence>
<sequence length="485" mass="52416">MEAIYTRQFLAGEWIEGASTQTITNYNPYTGEKIHEIKGASLDDLDQAYRAAKNAQKEWEQTLPAQKQEVLEKAAALLAERKDEVIERLVNEAGSSIIKASIEWGATLQTIKVAATFPLRMEGKILPSNIPGKENRIYRSAKGVIGVISPFNFPLVLAMRSVAPALATGNAVVLKCSSDAPITSGLLIAELFEEAGLPKGVLNVVVGKAAEIGDAFVTHPIPKLISFTGSTEVGRHIAQLAARELKETALELGGNNVMIVLDDADIEKAAEKAAVGKFLHQGQICMALNRIIVDASIYDSFVEVFKEKVSQLQTGNPAEPATLIGPLINYKQIGRIQQLVKESVAQGAVKVLEGHVQGNLMSPTILSEVTNDMPVAKEEIFGPIAPIIKAKDEAEAIAIANDSPYGLSGSIFTGSLHRGVQVAKQIDTGMIHVNDQPVNEEAHISFGGEKDSGIGRFGGEWVLDKFTTVKWISIQEKERVYPFWG</sequence>
<dbReference type="FunFam" id="3.40.309.10:FF:000009">
    <property type="entry name" value="Aldehyde dehydrogenase A"/>
    <property type="match status" value="1"/>
</dbReference>
<dbReference type="PANTHER" id="PTHR42986:SF1">
    <property type="entry name" value="BENZALDEHYDE DEHYDROGENASE YFMT"/>
    <property type="match status" value="1"/>
</dbReference>
<dbReference type="Gene3D" id="3.40.605.10">
    <property type="entry name" value="Aldehyde Dehydrogenase, Chain A, domain 1"/>
    <property type="match status" value="1"/>
</dbReference>
<dbReference type="RefSeq" id="WP_010898168.1">
    <property type="nucleotide sequence ID" value="NC_002570.2"/>
</dbReference>
<dbReference type="CDD" id="cd07151">
    <property type="entry name" value="ALDH_HBenzADH"/>
    <property type="match status" value="1"/>
</dbReference>
<reference evidence="11 12" key="1">
    <citation type="journal article" date="2000" name="Nucleic Acids Res.">
        <title>Complete genome sequence of the alkaliphilic bacterium Bacillus halodurans and genomic sequence comparison with Bacillus subtilis.</title>
        <authorList>
            <person name="Takami H."/>
            <person name="Nakasone K."/>
            <person name="Takaki Y."/>
            <person name="Maeno G."/>
            <person name="Sasaki R."/>
            <person name="Masui N."/>
            <person name="Fuji F."/>
            <person name="Hirama C."/>
            <person name="Nakamura Y."/>
            <person name="Ogasawara N."/>
            <person name="Kuhara S."/>
            <person name="Horikoshi K."/>
        </authorList>
    </citation>
    <scope>NUCLEOTIDE SEQUENCE [LARGE SCALE GENOMIC DNA]</scope>
    <source>
        <strain evidence="12">ATCC BAA-125 / DSM 18197 / FERM 7344 / JCM 9153 / C-125</strain>
    </source>
</reference>
<gene>
    <name evidence="11" type="ordered locus">BH2010</name>
</gene>
<evidence type="ECO:0000256" key="3">
    <source>
        <dbReference type="ARBA" id="ARBA00023027"/>
    </source>
</evidence>
<protein>
    <recommendedName>
        <fullName evidence="7">3-sulfolactaldehyde dehydrogenase</fullName>
        <ecNumber evidence="6">1.2.1.97</ecNumber>
    </recommendedName>
</protein>
<dbReference type="KEGG" id="bha:BH2010"/>
<dbReference type="FunFam" id="3.40.605.10:FF:000007">
    <property type="entry name" value="NAD/NADP-dependent betaine aldehyde dehydrogenase"/>
    <property type="match status" value="1"/>
</dbReference>
<dbReference type="STRING" id="272558.gene:10727908"/>
<dbReference type="GO" id="GO:0016620">
    <property type="term" value="F:oxidoreductase activity, acting on the aldehyde or oxo group of donors, NAD or NADP as acceptor"/>
    <property type="evidence" value="ECO:0007669"/>
    <property type="project" value="InterPro"/>
</dbReference>
<dbReference type="InterPro" id="IPR015590">
    <property type="entry name" value="Aldehyde_DH_dom"/>
</dbReference>
<comment type="function">
    <text evidence="5">Part of the sulfo-TAL (or sulfo-SFT) pathway, a D-sulfoquinovose degradation pathway that produces sulfolactate (SL). Catalyzes the oxidation of 3-sulfolactaldehyde (SLA) to sulfolactate (SL).</text>
</comment>
<organism evidence="11 12">
    <name type="scientific">Halalkalibacterium halodurans (strain ATCC BAA-125 / DSM 18197 / FERM 7344 / JCM 9153 / C-125)</name>
    <name type="common">Bacillus halodurans</name>
    <dbReference type="NCBI Taxonomy" id="272558"/>
    <lineage>
        <taxon>Bacteria</taxon>
        <taxon>Bacillati</taxon>
        <taxon>Bacillota</taxon>
        <taxon>Bacilli</taxon>
        <taxon>Bacillales</taxon>
        <taxon>Bacillaceae</taxon>
        <taxon>Halalkalibacterium (ex Joshi et al. 2022)</taxon>
    </lineage>
</organism>
<dbReference type="EMBL" id="BA000004">
    <property type="protein sequence ID" value="BAB05729.1"/>
    <property type="molecule type" value="Genomic_DNA"/>
</dbReference>
<evidence type="ECO:0000256" key="1">
    <source>
        <dbReference type="ARBA" id="ARBA00009986"/>
    </source>
</evidence>
<dbReference type="PIR" id="B83901">
    <property type="entry name" value="B83901"/>
</dbReference>
<evidence type="ECO:0000259" key="10">
    <source>
        <dbReference type="Pfam" id="PF00171"/>
    </source>
</evidence>
<dbReference type="PANTHER" id="PTHR42986">
    <property type="entry name" value="BENZALDEHYDE DEHYDROGENASE YFMT"/>
    <property type="match status" value="1"/>
</dbReference>
<dbReference type="PROSITE" id="PS00687">
    <property type="entry name" value="ALDEHYDE_DEHYDR_GLU"/>
    <property type="match status" value="1"/>
</dbReference>
<dbReference type="PROSITE" id="PS00070">
    <property type="entry name" value="ALDEHYDE_DEHYDR_CYS"/>
    <property type="match status" value="1"/>
</dbReference>
<accession>Q9KBB8</accession>
<evidence type="ECO:0000256" key="6">
    <source>
        <dbReference type="ARBA" id="ARBA00066984"/>
    </source>
</evidence>
<dbReference type="InterPro" id="IPR029510">
    <property type="entry name" value="Ald_DH_CS_GLU"/>
</dbReference>
<dbReference type="InterPro" id="IPR016160">
    <property type="entry name" value="Ald_DH_CS_CYS"/>
</dbReference>
<comment type="catalytic activity">
    <reaction evidence="4">
        <text>(2S)-3-sulfolactaldehyde + NAD(+) + H2O = (2S)-3-sulfolactate + NADH + 2 H(+)</text>
        <dbReference type="Rhea" id="RHEA:47932"/>
        <dbReference type="ChEBI" id="CHEBI:15377"/>
        <dbReference type="ChEBI" id="CHEBI:15378"/>
        <dbReference type="ChEBI" id="CHEBI:57540"/>
        <dbReference type="ChEBI" id="CHEBI:57945"/>
        <dbReference type="ChEBI" id="CHEBI:61289"/>
        <dbReference type="ChEBI" id="CHEBI:90109"/>
        <dbReference type="EC" id="1.2.1.97"/>
    </reaction>
    <physiologicalReaction direction="left-to-right" evidence="4">
        <dbReference type="Rhea" id="RHEA:47933"/>
    </physiologicalReaction>
</comment>
<evidence type="ECO:0000256" key="5">
    <source>
        <dbReference type="ARBA" id="ARBA00054572"/>
    </source>
</evidence>
<comment type="similarity">
    <text evidence="1 9">Belongs to the aldehyde dehydrogenase family.</text>
</comment>
<dbReference type="OrthoDB" id="9762913at2"/>
<keyword evidence="2 9" id="KW-0560">Oxidoreductase</keyword>
<dbReference type="AlphaFoldDB" id="Q9KBB8"/>